<keyword evidence="5" id="KW-1185">Reference proteome</keyword>
<reference evidence="4 5" key="1">
    <citation type="journal article" date="2012" name="J. Am. Chem. Soc.">
        <title>Bacterial biosynthesis and maturation of the didemnin anti-cancer agents.</title>
        <authorList>
            <person name="Xu Y."/>
            <person name="Kersten R.D."/>
            <person name="Nam S.J."/>
            <person name="Lu L."/>
            <person name="Al-Suwailem A.M."/>
            <person name="Zheng H."/>
            <person name="Fenical W."/>
            <person name="Dorrestein P.C."/>
            <person name="Moore B.S."/>
            <person name="Qian P.Y."/>
        </authorList>
    </citation>
    <scope>NUCLEOTIDE SEQUENCE [LARGE SCALE GENOMIC DNA]</scope>
    <source>
        <strain evidence="4 5">KA081020-065</strain>
    </source>
</reference>
<keyword evidence="1" id="KW-0812">Transmembrane</keyword>
<dbReference type="GO" id="GO:0016301">
    <property type="term" value="F:kinase activity"/>
    <property type="evidence" value="ECO:0007669"/>
    <property type="project" value="UniProtKB-KW"/>
</dbReference>
<evidence type="ECO:0000256" key="1">
    <source>
        <dbReference type="SAM" id="Phobius"/>
    </source>
</evidence>
<evidence type="ECO:0000259" key="3">
    <source>
        <dbReference type="Pfam" id="PF16220"/>
    </source>
</evidence>
<evidence type="ECO:0000313" key="4">
    <source>
        <dbReference type="EMBL" id="AFK54425.1"/>
    </source>
</evidence>
<keyword evidence="1" id="KW-1133">Transmembrane helix</keyword>
<dbReference type="PATRIC" id="fig|1110502.3.peg.2652"/>
<dbReference type="InterPro" id="IPR012373">
    <property type="entry name" value="Ferrdict_sens_TM"/>
</dbReference>
<dbReference type="AlphaFoldDB" id="I3TNT7"/>
<organism evidence="4 5">
    <name type="scientific">Tistrella mobilis (strain KA081020-065)</name>
    <dbReference type="NCBI Taxonomy" id="1110502"/>
    <lineage>
        <taxon>Bacteria</taxon>
        <taxon>Pseudomonadati</taxon>
        <taxon>Pseudomonadota</taxon>
        <taxon>Alphaproteobacteria</taxon>
        <taxon>Geminicoccales</taxon>
        <taxon>Geminicoccaceae</taxon>
        <taxon>Tistrella</taxon>
    </lineage>
</organism>
<accession>I3TNT7</accession>
<evidence type="ECO:0000259" key="2">
    <source>
        <dbReference type="Pfam" id="PF04773"/>
    </source>
</evidence>
<feature type="transmembrane region" description="Helical" evidence="1">
    <location>
        <begin position="82"/>
        <end position="101"/>
    </location>
</feature>
<protein>
    <submittedName>
        <fullName evidence="4">Two component sensor histidine kinase FecR/PupR</fullName>
    </submittedName>
</protein>
<keyword evidence="4" id="KW-0418">Kinase</keyword>
<dbReference type="InterPro" id="IPR006860">
    <property type="entry name" value="FecR"/>
</dbReference>
<dbReference type="Gene3D" id="2.60.120.1440">
    <property type="match status" value="1"/>
</dbReference>
<dbReference type="STRING" id="1110502.TMO_2587"/>
<dbReference type="eggNOG" id="COG3712">
    <property type="taxonomic scope" value="Bacteria"/>
</dbReference>
<dbReference type="Pfam" id="PF16220">
    <property type="entry name" value="DUF4880"/>
    <property type="match status" value="1"/>
</dbReference>
<dbReference type="PIRSF" id="PIRSF018266">
    <property type="entry name" value="FecR"/>
    <property type="match status" value="1"/>
</dbReference>
<sequence length="315" mass="33874">MRGDEKPVRASDWLVRLHDAPGDAGLRERFDAWLAANPDHQRDWAEISRTYRLMGQVLPAPGAAPARKAELHSLRPRRRMRMAVAGLALAAGIAAIAVLPGQLRSGLADQSTGSAETRQVALADGSRMDLAPRSAADVEIDAIGRRIRLIQGRAYFEVATDPTRPFVVSAGPATVTVRGTGFEVAETDTGLEVAVRHGRVEVAAGGASRLLEAGDRLTIRTNGDIMEDRSRADEVAAWTSGQLIARDRPVAEVVAALRPYAAQVIVLSDDDLARQPLTGIYDLRRPRAALDAIAAAQGARVVEITPWILLLSKKI</sequence>
<evidence type="ECO:0000313" key="5">
    <source>
        <dbReference type="Proteomes" id="UP000005258"/>
    </source>
</evidence>
<feature type="domain" description="FecR protein" evidence="2">
    <location>
        <begin position="111"/>
        <end position="201"/>
    </location>
</feature>
<dbReference type="EMBL" id="CP003236">
    <property type="protein sequence ID" value="AFK54425.1"/>
    <property type="molecule type" value="Genomic_DNA"/>
</dbReference>
<dbReference type="PANTHER" id="PTHR30273">
    <property type="entry name" value="PERIPLASMIC SIGNAL SENSOR AND SIGMA FACTOR ACTIVATOR FECR-RELATED"/>
    <property type="match status" value="1"/>
</dbReference>
<name>I3TNT7_TISMK</name>
<feature type="domain" description="FecR N-terminal" evidence="3">
    <location>
        <begin position="10"/>
        <end position="49"/>
    </location>
</feature>
<dbReference type="Pfam" id="PF04773">
    <property type="entry name" value="FecR"/>
    <property type="match status" value="1"/>
</dbReference>
<dbReference type="KEGG" id="tmo:TMO_2587"/>
<dbReference type="HOGENOM" id="CLU_050192_0_1_5"/>
<proteinExistence type="predicted"/>
<keyword evidence="4" id="KW-0808">Transferase</keyword>
<dbReference type="PANTHER" id="PTHR30273:SF2">
    <property type="entry name" value="PROTEIN FECR"/>
    <property type="match status" value="1"/>
</dbReference>
<dbReference type="InterPro" id="IPR032623">
    <property type="entry name" value="FecR_N"/>
</dbReference>
<keyword evidence="1" id="KW-0472">Membrane</keyword>
<dbReference type="Proteomes" id="UP000005258">
    <property type="component" value="Chromosome"/>
</dbReference>
<gene>
    <name evidence="4" type="primary">fecR</name>
    <name evidence="4" type="ordered locus">TMO_2587</name>
</gene>
<dbReference type="GO" id="GO:0016989">
    <property type="term" value="F:sigma factor antagonist activity"/>
    <property type="evidence" value="ECO:0007669"/>
    <property type="project" value="TreeGrafter"/>
</dbReference>